<dbReference type="AlphaFoldDB" id="A0A6M3LVS8"/>
<protein>
    <submittedName>
        <fullName evidence="1">Uncharacterized protein</fullName>
    </submittedName>
</protein>
<accession>A0A6M3LVS8</accession>
<reference evidence="1" key="1">
    <citation type="submission" date="2020-03" db="EMBL/GenBank/DDBJ databases">
        <title>The deep terrestrial virosphere.</title>
        <authorList>
            <person name="Holmfeldt K."/>
            <person name="Nilsson E."/>
            <person name="Simone D."/>
            <person name="Lopez-Fernandez M."/>
            <person name="Wu X."/>
            <person name="de Brujin I."/>
            <person name="Lundin D."/>
            <person name="Andersson A."/>
            <person name="Bertilsson S."/>
            <person name="Dopson M."/>
        </authorList>
    </citation>
    <scope>NUCLEOTIDE SEQUENCE</scope>
    <source>
        <strain evidence="1">MM415B07680</strain>
    </source>
</reference>
<organism evidence="1">
    <name type="scientific">viral metagenome</name>
    <dbReference type="NCBI Taxonomy" id="1070528"/>
    <lineage>
        <taxon>unclassified sequences</taxon>
        <taxon>metagenomes</taxon>
        <taxon>organismal metagenomes</taxon>
    </lineage>
</organism>
<evidence type="ECO:0000313" key="1">
    <source>
        <dbReference type="EMBL" id="QJA96688.1"/>
    </source>
</evidence>
<gene>
    <name evidence="1" type="ORF">MM415B07680_0006</name>
</gene>
<dbReference type="EMBL" id="MT143424">
    <property type="protein sequence ID" value="QJA96688.1"/>
    <property type="molecule type" value="Genomic_DNA"/>
</dbReference>
<proteinExistence type="predicted"/>
<name>A0A6M3LVS8_9ZZZZ</name>
<sequence>MIGDFVECQHHHLKHSTTSECYWCLVEERDNCMRMLENLLAIIHRDGGHYASEHGLEKSVKDAQKKGCEGGANEFM</sequence>